<dbReference type="Proteomes" id="UP001254759">
    <property type="component" value="Unassembled WGS sequence"/>
</dbReference>
<feature type="compositionally biased region" description="Low complexity" evidence="1">
    <location>
        <begin position="301"/>
        <end position="320"/>
    </location>
</feature>
<protein>
    <recommendedName>
        <fullName evidence="5">Peptidase M61 catalytic domain-containing protein</fullName>
    </recommendedName>
</protein>
<sequence length="320" mass="35530">MRIFFLPLSLLPAVCLAATESRVLQAGDTRLRVEIVEVDDPARVRMLQRWIQEAAEATKTQSGRYPLPDAYVRIEETDRDDDSPVPWGQTRRRGETGVLLYVRRDASYEQLRADWTAVHELSHLFHPYLGDSGRWLAEGLASYYQNVSRARAGMLDAEEAWRRLDAGFRRGEAASTGARLDAMGRERGGTMRVYWAGAAYWLEADLALRRDSGTTLDAVLDRYADCCLHGTDSLAPQDFVSALDRAAGNDTFSALYRRYAATRVFPSLADAYAQLGISRDGDGLAFARTAKTTQLRDAIMASQRSPSTRSAAPASSPSRP</sequence>
<organism evidence="3 4">
    <name type="scientific">Pseudoxanthomonas sacheonensis</name>
    <dbReference type="NCBI Taxonomy" id="443615"/>
    <lineage>
        <taxon>Bacteria</taxon>
        <taxon>Pseudomonadati</taxon>
        <taxon>Pseudomonadota</taxon>
        <taxon>Gammaproteobacteria</taxon>
        <taxon>Lysobacterales</taxon>
        <taxon>Lysobacteraceae</taxon>
        <taxon>Pseudoxanthomonas</taxon>
    </lineage>
</organism>
<evidence type="ECO:0008006" key="5">
    <source>
        <dbReference type="Google" id="ProtNLM"/>
    </source>
</evidence>
<feature type="signal peptide" evidence="2">
    <location>
        <begin position="1"/>
        <end position="17"/>
    </location>
</feature>
<accession>A0ABU1RVE7</accession>
<evidence type="ECO:0000256" key="2">
    <source>
        <dbReference type="SAM" id="SignalP"/>
    </source>
</evidence>
<evidence type="ECO:0000313" key="3">
    <source>
        <dbReference type="EMBL" id="MDR6842751.1"/>
    </source>
</evidence>
<keyword evidence="2" id="KW-0732">Signal</keyword>
<dbReference type="EMBL" id="JAVDTT010000004">
    <property type="protein sequence ID" value="MDR6842751.1"/>
    <property type="molecule type" value="Genomic_DNA"/>
</dbReference>
<dbReference type="RefSeq" id="WP_310095240.1">
    <property type="nucleotide sequence ID" value="NZ_JAVDTT010000004.1"/>
</dbReference>
<evidence type="ECO:0000313" key="4">
    <source>
        <dbReference type="Proteomes" id="UP001254759"/>
    </source>
</evidence>
<keyword evidence="4" id="KW-1185">Reference proteome</keyword>
<gene>
    <name evidence="3" type="ORF">J2W94_003056</name>
</gene>
<reference evidence="3 4" key="1">
    <citation type="submission" date="2023-07" db="EMBL/GenBank/DDBJ databases">
        <title>Sorghum-associated microbial communities from plants grown in Nebraska, USA.</title>
        <authorList>
            <person name="Schachtman D."/>
        </authorList>
    </citation>
    <scope>NUCLEOTIDE SEQUENCE [LARGE SCALE GENOMIC DNA]</scope>
    <source>
        <strain evidence="3 4">BE107</strain>
    </source>
</reference>
<feature type="chain" id="PRO_5046314470" description="Peptidase M61 catalytic domain-containing protein" evidence="2">
    <location>
        <begin position="18"/>
        <end position="320"/>
    </location>
</feature>
<proteinExistence type="predicted"/>
<dbReference type="InterPro" id="IPR027268">
    <property type="entry name" value="Peptidase_M4/M1_CTD_sf"/>
</dbReference>
<comment type="caution">
    <text evidence="3">The sequence shown here is derived from an EMBL/GenBank/DDBJ whole genome shotgun (WGS) entry which is preliminary data.</text>
</comment>
<dbReference type="Gene3D" id="1.10.390.10">
    <property type="entry name" value="Neutral Protease Domain 2"/>
    <property type="match status" value="1"/>
</dbReference>
<evidence type="ECO:0000256" key="1">
    <source>
        <dbReference type="SAM" id="MobiDB-lite"/>
    </source>
</evidence>
<name>A0ABU1RVE7_9GAMM</name>
<feature type="region of interest" description="Disordered" evidence="1">
    <location>
        <begin position="299"/>
        <end position="320"/>
    </location>
</feature>